<dbReference type="GO" id="GO:0022857">
    <property type="term" value="F:transmembrane transporter activity"/>
    <property type="evidence" value="ECO:0007669"/>
    <property type="project" value="InterPro"/>
</dbReference>
<evidence type="ECO:0000256" key="4">
    <source>
        <dbReference type="SAM" id="Phobius"/>
    </source>
</evidence>
<feature type="transmembrane region" description="Helical" evidence="4">
    <location>
        <begin position="259"/>
        <end position="277"/>
    </location>
</feature>
<protein>
    <submittedName>
        <fullName evidence="5">Uncharacterized protein</fullName>
    </submittedName>
</protein>
<keyword evidence="4" id="KW-1133">Transmembrane helix</keyword>
<proteinExistence type="inferred from homology"/>
<gene>
    <name evidence="5" type="ORF">M378DRAFT_75796</name>
</gene>
<feature type="transmembrane region" description="Helical" evidence="4">
    <location>
        <begin position="182"/>
        <end position="202"/>
    </location>
</feature>
<dbReference type="InterPro" id="IPR036259">
    <property type="entry name" value="MFS_trans_sf"/>
</dbReference>
<dbReference type="Proteomes" id="UP000054549">
    <property type="component" value="Unassembled WGS sequence"/>
</dbReference>
<keyword evidence="4" id="KW-0812">Transmembrane</keyword>
<comment type="subcellular location">
    <subcellularLocation>
        <location evidence="1">Membrane</location>
        <topology evidence="1">Multi-pass membrane protein</topology>
    </subcellularLocation>
</comment>
<dbReference type="HOGENOM" id="CLU_001265_1_1_1"/>
<evidence type="ECO:0000256" key="2">
    <source>
        <dbReference type="ARBA" id="ARBA00006727"/>
    </source>
</evidence>
<dbReference type="InterPro" id="IPR050327">
    <property type="entry name" value="Proton-linked_MCT"/>
</dbReference>
<evidence type="ECO:0000313" key="5">
    <source>
        <dbReference type="EMBL" id="KIL66114.1"/>
    </source>
</evidence>
<reference evidence="5 6" key="1">
    <citation type="submission" date="2014-04" db="EMBL/GenBank/DDBJ databases">
        <title>Evolutionary Origins and Diversification of the Mycorrhizal Mutualists.</title>
        <authorList>
            <consortium name="DOE Joint Genome Institute"/>
            <consortium name="Mycorrhizal Genomics Consortium"/>
            <person name="Kohler A."/>
            <person name="Kuo A."/>
            <person name="Nagy L.G."/>
            <person name="Floudas D."/>
            <person name="Copeland A."/>
            <person name="Barry K.W."/>
            <person name="Cichocki N."/>
            <person name="Veneault-Fourrey C."/>
            <person name="LaButti K."/>
            <person name="Lindquist E.A."/>
            <person name="Lipzen A."/>
            <person name="Lundell T."/>
            <person name="Morin E."/>
            <person name="Murat C."/>
            <person name="Riley R."/>
            <person name="Ohm R."/>
            <person name="Sun H."/>
            <person name="Tunlid A."/>
            <person name="Henrissat B."/>
            <person name="Grigoriev I.V."/>
            <person name="Hibbett D.S."/>
            <person name="Martin F."/>
        </authorList>
    </citation>
    <scope>NUCLEOTIDE SEQUENCE [LARGE SCALE GENOMIC DNA]</scope>
    <source>
        <strain evidence="5 6">Koide BX008</strain>
    </source>
</reference>
<evidence type="ECO:0000313" key="6">
    <source>
        <dbReference type="Proteomes" id="UP000054549"/>
    </source>
</evidence>
<dbReference type="InParanoid" id="A0A0C2TGT0"/>
<feature type="transmembrane region" description="Helical" evidence="4">
    <location>
        <begin position="314"/>
        <end position="332"/>
    </location>
</feature>
<dbReference type="GO" id="GO:0016020">
    <property type="term" value="C:membrane"/>
    <property type="evidence" value="ECO:0007669"/>
    <property type="project" value="UniProtKB-SubCell"/>
</dbReference>
<dbReference type="EMBL" id="KN818238">
    <property type="protein sequence ID" value="KIL66114.1"/>
    <property type="molecule type" value="Genomic_DNA"/>
</dbReference>
<dbReference type="OrthoDB" id="6499973at2759"/>
<dbReference type="AlphaFoldDB" id="A0A0C2TGT0"/>
<evidence type="ECO:0000256" key="3">
    <source>
        <dbReference type="SAM" id="MobiDB-lite"/>
    </source>
</evidence>
<dbReference type="Gene3D" id="1.20.1250.20">
    <property type="entry name" value="MFS general substrate transporter like domains"/>
    <property type="match status" value="2"/>
</dbReference>
<dbReference type="SUPFAM" id="SSF103473">
    <property type="entry name" value="MFS general substrate transporter"/>
    <property type="match status" value="1"/>
</dbReference>
<name>A0A0C2TGT0_AMAMK</name>
<dbReference type="PANTHER" id="PTHR11360:SF319">
    <property type="entry name" value="MAJOR FACILITATOR SUPERFAMILY (MFS) PROFILE DOMAIN-CONTAINING PROTEIN"/>
    <property type="match status" value="1"/>
</dbReference>
<feature type="transmembrane region" description="Helical" evidence="4">
    <location>
        <begin position="67"/>
        <end position="85"/>
    </location>
</feature>
<feature type="transmembrane region" description="Helical" evidence="4">
    <location>
        <begin position="223"/>
        <end position="247"/>
    </location>
</feature>
<feature type="transmembrane region" description="Helical" evidence="4">
    <location>
        <begin position="92"/>
        <end position="108"/>
    </location>
</feature>
<feature type="transmembrane region" description="Helical" evidence="4">
    <location>
        <begin position="149"/>
        <end position="170"/>
    </location>
</feature>
<feature type="transmembrane region" description="Helical" evidence="4">
    <location>
        <begin position="114"/>
        <end position="137"/>
    </location>
</feature>
<feature type="region of interest" description="Disordered" evidence="3">
    <location>
        <begin position="1"/>
        <end position="22"/>
    </location>
</feature>
<dbReference type="PANTHER" id="PTHR11360">
    <property type="entry name" value="MONOCARBOXYLATE TRANSPORTER"/>
    <property type="match status" value="1"/>
</dbReference>
<keyword evidence="6" id="KW-1185">Reference proteome</keyword>
<feature type="compositionally biased region" description="Basic and acidic residues" evidence="3">
    <location>
        <begin position="1"/>
        <end position="11"/>
    </location>
</feature>
<keyword evidence="4" id="KW-0472">Membrane</keyword>
<organism evidence="5 6">
    <name type="scientific">Amanita muscaria (strain Koide BX008)</name>
    <dbReference type="NCBI Taxonomy" id="946122"/>
    <lineage>
        <taxon>Eukaryota</taxon>
        <taxon>Fungi</taxon>
        <taxon>Dikarya</taxon>
        <taxon>Basidiomycota</taxon>
        <taxon>Agaricomycotina</taxon>
        <taxon>Agaricomycetes</taxon>
        <taxon>Agaricomycetidae</taxon>
        <taxon>Agaricales</taxon>
        <taxon>Pluteineae</taxon>
        <taxon>Amanitaceae</taxon>
        <taxon>Amanita</taxon>
    </lineage>
</organism>
<accession>A0A0C2TGT0</accession>
<evidence type="ECO:0000256" key="1">
    <source>
        <dbReference type="ARBA" id="ARBA00004141"/>
    </source>
</evidence>
<dbReference type="STRING" id="946122.A0A0C2TGT0"/>
<dbReference type="Pfam" id="PF07690">
    <property type="entry name" value="MFS_1"/>
    <property type="match status" value="1"/>
</dbReference>
<dbReference type="InterPro" id="IPR011701">
    <property type="entry name" value="MFS"/>
</dbReference>
<comment type="similarity">
    <text evidence="2">Belongs to the major facilitator superfamily. Monocarboxylate porter (TC 2.A.1.13) family.</text>
</comment>
<sequence>MKEYLEQDIKRGPSSTSNAEQPAENVVELLEGGTQGWLTLLGSYINAFGVYQDFYVREYLTKYSPSAIGWIGGIQLFLMFSSGLLTGSAFDLGYFIVLHGVALFMLSLSKENQYYQIFLAQGVCFGISVGLTYSPSLAIISHYFNKRRALAIGLASGGSALGAIVHPILLNRLFNSRVGFSNGIRISASITLSLLIVATVISKPRLRPKNVNHLPLLELLQDPAYIFLAISIFLAFGGLFFPVFYLQLDAISHHVDKGLAFYVLSILNAANWFGRIVPTIFAPRFGVFNLLNVFTVAASISLLCMAAIGNLTGVVLIAIFFGFFSGATMSLTPASTVSLARNPAEAGKGLGLIFGIGGKHPQPIAGALLTHELRWLHAILFAGVGAISTFDVQMLN</sequence>